<dbReference type="RefSeq" id="WP_145084777.1">
    <property type="nucleotide sequence ID" value="NZ_CP036274.1"/>
</dbReference>
<reference evidence="1 2" key="1">
    <citation type="submission" date="2019-02" db="EMBL/GenBank/DDBJ databases">
        <title>Deep-cultivation of Planctomycetes and their phenomic and genomic characterization uncovers novel biology.</title>
        <authorList>
            <person name="Wiegand S."/>
            <person name="Jogler M."/>
            <person name="Boedeker C."/>
            <person name="Pinto D."/>
            <person name="Vollmers J."/>
            <person name="Rivas-Marin E."/>
            <person name="Kohn T."/>
            <person name="Peeters S.H."/>
            <person name="Heuer A."/>
            <person name="Rast P."/>
            <person name="Oberbeckmann S."/>
            <person name="Bunk B."/>
            <person name="Jeske O."/>
            <person name="Meyerdierks A."/>
            <person name="Storesund J.E."/>
            <person name="Kallscheuer N."/>
            <person name="Luecker S."/>
            <person name="Lage O.M."/>
            <person name="Pohl T."/>
            <person name="Merkel B.J."/>
            <person name="Hornburger P."/>
            <person name="Mueller R.-W."/>
            <person name="Bruemmer F."/>
            <person name="Labrenz M."/>
            <person name="Spormann A.M."/>
            <person name="Op den Camp H."/>
            <person name="Overmann J."/>
            <person name="Amann R."/>
            <person name="Jetten M.S.M."/>
            <person name="Mascher T."/>
            <person name="Medema M.H."/>
            <person name="Devos D.P."/>
            <person name="Kaster A.-K."/>
            <person name="Ovreas L."/>
            <person name="Rohde M."/>
            <person name="Galperin M.Y."/>
            <person name="Jogler C."/>
        </authorList>
    </citation>
    <scope>NUCLEOTIDE SEQUENCE [LARGE SCALE GENOMIC DNA]</scope>
    <source>
        <strain evidence="1 2">ETA_A8</strain>
    </source>
</reference>
<dbReference type="SUPFAM" id="SSF140990">
    <property type="entry name" value="FtsH protease domain-like"/>
    <property type="match status" value="1"/>
</dbReference>
<dbReference type="GO" id="GO:0004222">
    <property type="term" value="F:metalloendopeptidase activity"/>
    <property type="evidence" value="ECO:0007669"/>
    <property type="project" value="InterPro"/>
</dbReference>
<gene>
    <name evidence="1" type="ORF">ETAA8_06590</name>
</gene>
<dbReference type="InterPro" id="IPR037219">
    <property type="entry name" value="Peptidase_M41-like"/>
</dbReference>
<keyword evidence="2" id="KW-1185">Reference proteome</keyword>
<dbReference type="GO" id="GO:0006508">
    <property type="term" value="P:proteolysis"/>
    <property type="evidence" value="ECO:0007669"/>
    <property type="project" value="InterPro"/>
</dbReference>
<protein>
    <submittedName>
        <fullName evidence="1">Uncharacterized protein</fullName>
    </submittedName>
</protein>
<sequence>MKNFNEHTNKCVHVAGQAVAAIAVGSRIRRIWTSEHGGITIDVSNEKQIPTAWRLAVIAVGGAAACCLDRSFSIGDARDSIHFVFNVPANQQPGTTFRVHRRNVEVLHHHPNCQRLERANYAAVSLRAIDRALQIAKERSHAIEALADVLSEHETMSLSAIMSVYSRAMSESRRI</sequence>
<evidence type="ECO:0000313" key="1">
    <source>
        <dbReference type="EMBL" id="QDU25589.1"/>
    </source>
</evidence>
<name>A0A517Y5R8_9BACT</name>
<organism evidence="1 2">
    <name type="scientific">Anatilimnocola aggregata</name>
    <dbReference type="NCBI Taxonomy" id="2528021"/>
    <lineage>
        <taxon>Bacteria</taxon>
        <taxon>Pseudomonadati</taxon>
        <taxon>Planctomycetota</taxon>
        <taxon>Planctomycetia</taxon>
        <taxon>Pirellulales</taxon>
        <taxon>Pirellulaceae</taxon>
        <taxon>Anatilimnocola</taxon>
    </lineage>
</organism>
<evidence type="ECO:0000313" key="2">
    <source>
        <dbReference type="Proteomes" id="UP000315017"/>
    </source>
</evidence>
<dbReference type="KEGG" id="aagg:ETAA8_06590"/>
<proteinExistence type="predicted"/>
<dbReference type="AlphaFoldDB" id="A0A517Y5R8"/>
<dbReference type="Proteomes" id="UP000315017">
    <property type="component" value="Chromosome"/>
</dbReference>
<dbReference type="GO" id="GO:0004176">
    <property type="term" value="F:ATP-dependent peptidase activity"/>
    <property type="evidence" value="ECO:0007669"/>
    <property type="project" value="InterPro"/>
</dbReference>
<dbReference type="GO" id="GO:0005524">
    <property type="term" value="F:ATP binding"/>
    <property type="evidence" value="ECO:0007669"/>
    <property type="project" value="InterPro"/>
</dbReference>
<accession>A0A517Y5R8</accession>
<dbReference type="EMBL" id="CP036274">
    <property type="protein sequence ID" value="QDU25589.1"/>
    <property type="molecule type" value="Genomic_DNA"/>
</dbReference>